<dbReference type="Gene3D" id="3.30.70.930">
    <property type="match status" value="1"/>
</dbReference>
<feature type="domain" description="Thiamin/hydroxymethyl pyrimidine-binding YkoF putative" evidence="1">
    <location>
        <begin position="4"/>
        <end position="83"/>
    </location>
</feature>
<protein>
    <recommendedName>
        <fullName evidence="1">Thiamin/hydroxymethyl pyrimidine-binding YkoF putative domain-containing protein</fullName>
    </recommendedName>
</protein>
<dbReference type="Pfam" id="PF07615">
    <property type="entry name" value="Ykof"/>
    <property type="match status" value="1"/>
</dbReference>
<dbReference type="InterPro" id="IPR011522">
    <property type="entry name" value="Thiamin/HMP-bd_put_YkoF"/>
</dbReference>
<proteinExistence type="predicted"/>
<accession>A0A2T5GA94</accession>
<dbReference type="AlphaFoldDB" id="A0A2T5GA94"/>
<comment type="caution">
    <text evidence="2">The sequence shown here is derived from an EMBL/GenBank/DDBJ whole genome shotgun (WGS) entry which is preliminary data.</text>
</comment>
<dbReference type="InterPro" id="IPR029756">
    <property type="entry name" value="MTH1187/YkoF-like"/>
</dbReference>
<dbReference type="EMBL" id="PEBW01000001">
    <property type="protein sequence ID" value="PTQ53112.1"/>
    <property type="molecule type" value="Genomic_DNA"/>
</dbReference>
<evidence type="ECO:0000259" key="1">
    <source>
        <dbReference type="Pfam" id="PF07615"/>
    </source>
</evidence>
<dbReference type="SUPFAM" id="SSF89957">
    <property type="entry name" value="MTH1187/YkoF-like"/>
    <property type="match status" value="1"/>
</dbReference>
<name>A0A2T5GA94_9BACL</name>
<organism evidence="2 3">
    <name type="scientific">Brockia lithotrophica</name>
    <dbReference type="NCBI Taxonomy" id="933949"/>
    <lineage>
        <taxon>Bacteria</taxon>
        <taxon>Bacillati</taxon>
        <taxon>Bacillota</taxon>
        <taxon>Bacilli</taxon>
        <taxon>Bacillales</taxon>
        <taxon>Bacillales Family X. Incertae Sedis</taxon>
        <taxon>Brockia</taxon>
    </lineage>
</organism>
<evidence type="ECO:0000313" key="2">
    <source>
        <dbReference type="EMBL" id="PTQ53112.1"/>
    </source>
</evidence>
<reference evidence="2 3" key="1">
    <citation type="submission" date="2017-08" db="EMBL/GenBank/DDBJ databases">
        <title>Burning lignite coal seam in the remote Altai Mountains harbors a hydrogen-driven thermophilic microbial community.</title>
        <authorList>
            <person name="Kadnikov V.V."/>
            <person name="Mardanov A.V."/>
            <person name="Ivasenko D."/>
            <person name="Beletsky A.V."/>
            <person name="Karnachuk O.V."/>
            <person name="Ravin N.V."/>
        </authorList>
    </citation>
    <scope>NUCLEOTIDE SEQUENCE [LARGE SCALE GENOMIC DNA]</scope>
    <source>
        <strain evidence="2">AL31</strain>
    </source>
</reference>
<gene>
    <name evidence="2" type="ORF">BLITH_0192</name>
</gene>
<sequence>MEISAQLQLYPLAEEDYGTVIWKAIDRLRAYEDRGLRVEVGPMSTLIAGEADLVWRAVRELFTFAAEGRRIVLVATMSNVCPKRA</sequence>
<dbReference type="Proteomes" id="UP000244016">
    <property type="component" value="Unassembled WGS sequence"/>
</dbReference>
<evidence type="ECO:0000313" key="3">
    <source>
        <dbReference type="Proteomes" id="UP000244016"/>
    </source>
</evidence>